<name>A0ABQ2Y9W9_9ACTN</name>
<comment type="caution">
    <text evidence="2">The sequence shown here is derived from an EMBL/GenBank/DDBJ whole genome shotgun (WGS) entry which is preliminary data.</text>
</comment>
<keyword evidence="3" id="KW-1185">Reference proteome</keyword>
<sequence length="332" mass="35431">MDDAGREIADVLAAADIPEQEAALRVLGCAFRWAAAAIGRLDGGASGSPALAALYGLDDALEEGRALAGALPGLLAAARPGHEVGSGTEELMRRLADATDQVAGERATLEKLVATEAALRRRLAEHEMLRRQVDELRRLERLVAALDALREQQEVIGERLAALRGRDAGVEEALRTSSDALVRLTEEELAVLAPQTRRTLERAAEAQGALAAAEREQHATAEELASCRDRLQRIRDERGAQLASLSRHAQADRELARALREAAAATGATGAAGAAGAASVPQEQHVTPAEVEAVTETIERRLREADEALGRVLEEQRRQDAEGRVMLLRTSG</sequence>
<dbReference type="RefSeq" id="WP_190021123.1">
    <property type="nucleotide sequence ID" value="NZ_BMUT01000003.1"/>
</dbReference>
<reference evidence="3" key="1">
    <citation type="journal article" date="2019" name="Int. J. Syst. Evol. Microbiol.">
        <title>The Global Catalogue of Microorganisms (GCM) 10K type strain sequencing project: providing services to taxonomists for standard genome sequencing and annotation.</title>
        <authorList>
            <consortium name="The Broad Institute Genomics Platform"/>
            <consortium name="The Broad Institute Genome Sequencing Center for Infectious Disease"/>
            <person name="Wu L."/>
            <person name="Ma J."/>
        </authorList>
    </citation>
    <scope>NUCLEOTIDE SEQUENCE [LARGE SCALE GENOMIC DNA]</scope>
    <source>
        <strain evidence="3">JCM 4586</strain>
    </source>
</reference>
<gene>
    <name evidence="2" type="ORF">GCM10010324_18190</name>
</gene>
<evidence type="ECO:0000313" key="2">
    <source>
        <dbReference type="EMBL" id="GGX73313.1"/>
    </source>
</evidence>
<organism evidence="2 3">
    <name type="scientific">Streptomyces hiroshimensis</name>
    <dbReference type="NCBI Taxonomy" id="66424"/>
    <lineage>
        <taxon>Bacteria</taxon>
        <taxon>Bacillati</taxon>
        <taxon>Actinomycetota</taxon>
        <taxon>Actinomycetes</taxon>
        <taxon>Kitasatosporales</taxon>
        <taxon>Streptomycetaceae</taxon>
        <taxon>Streptomyces</taxon>
    </lineage>
</organism>
<accession>A0ABQ2Y9W9</accession>
<feature type="coiled-coil region" evidence="1">
    <location>
        <begin position="119"/>
        <end position="149"/>
    </location>
</feature>
<proteinExistence type="predicted"/>
<evidence type="ECO:0000256" key="1">
    <source>
        <dbReference type="SAM" id="Coils"/>
    </source>
</evidence>
<evidence type="ECO:0000313" key="3">
    <source>
        <dbReference type="Proteomes" id="UP000659223"/>
    </source>
</evidence>
<protein>
    <recommendedName>
        <fullName evidence="4">Chromosome partition protein Smc</fullName>
    </recommendedName>
</protein>
<dbReference type="Proteomes" id="UP000659223">
    <property type="component" value="Unassembled WGS sequence"/>
</dbReference>
<dbReference type="EMBL" id="BMUT01000003">
    <property type="protein sequence ID" value="GGX73313.1"/>
    <property type="molecule type" value="Genomic_DNA"/>
</dbReference>
<evidence type="ECO:0008006" key="4">
    <source>
        <dbReference type="Google" id="ProtNLM"/>
    </source>
</evidence>
<keyword evidence="1" id="KW-0175">Coiled coil</keyword>